<feature type="region of interest" description="Disordered" evidence="1">
    <location>
        <begin position="97"/>
        <end position="118"/>
    </location>
</feature>
<proteinExistence type="predicted"/>
<accession>A0A067SHK5</accession>
<feature type="region of interest" description="Disordered" evidence="1">
    <location>
        <begin position="1"/>
        <end position="62"/>
    </location>
</feature>
<protein>
    <submittedName>
        <fullName evidence="2">Uncharacterized protein</fullName>
    </submittedName>
</protein>
<sequence>MPSNLVVAWTGGEGWREYRDGREGREGGREGRKEGRNTGTEGSGERKGRAERMGGSGGRDGLLCHTVGGLKKERGGRHGRHPNSTTLAQVVHPRTGWERRRQSVTGPGLPSSHRWGRKAGTSRWINEGKAMGMTSSDVRFFWVAGARMKLGYAVEWREWVDENTTH</sequence>
<evidence type="ECO:0000313" key="3">
    <source>
        <dbReference type="Proteomes" id="UP000027222"/>
    </source>
</evidence>
<name>A0A067SHK5_GALM3</name>
<dbReference type="AlphaFoldDB" id="A0A067SHK5"/>
<organism evidence="2 3">
    <name type="scientific">Galerina marginata (strain CBS 339.88)</name>
    <dbReference type="NCBI Taxonomy" id="685588"/>
    <lineage>
        <taxon>Eukaryota</taxon>
        <taxon>Fungi</taxon>
        <taxon>Dikarya</taxon>
        <taxon>Basidiomycota</taxon>
        <taxon>Agaricomycotina</taxon>
        <taxon>Agaricomycetes</taxon>
        <taxon>Agaricomycetidae</taxon>
        <taxon>Agaricales</taxon>
        <taxon>Agaricineae</taxon>
        <taxon>Strophariaceae</taxon>
        <taxon>Galerina</taxon>
    </lineage>
</organism>
<reference evidence="3" key="1">
    <citation type="journal article" date="2014" name="Proc. Natl. Acad. Sci. U.S.A.">
        <title>Extensive sampling of basidiomycete genomes demonstrates inadequacy of the white-rot/brown-rot paradigm for wood decay fungi.</title>
        <authorList>
            <person name="Riley R."/>
            <person name="Salamov A.A."/>
            <person name="Brown D.W."/>
            <person name="Nagy L.G."/>
            <person name="Floudas D."/>
            <person name="Held B.W."/>
            <person name="Levasseur A."/>
            <person name="Lombard V."/>
            <person name="Morin E."/>
            <person name="Otillar R."/>
            <person name="Lindquist E.A."/>
            <person name="Sun H."/>
            <person name="LaButti K.M."/>
            <person name="Schmutz J."/>
            <person name="Jabbour D."/>
            <person name="Luo H."/>
            <person name="Baker S.E."/>
            <person name="Pisabarro A.G."/>
            <person name="Walton J.D."/>
            <person name="Blanchette R.A."/>
            <person name="Henrissat B."/>
            <person name="Martin F."/>
            <person name="Cullen D."/>
            <person name="Hibbett D.S."/>
            <person name="Grigoriev I.V."/>
        </authorList>
    </citation>
    <scope>NUCLEOTIDE SEQUENCE [LARGE SCALE GENOMIC DNA]</scope>
    <source>
        <strain evidence="3">CBS 339.88</strain>
    </source>
</reference>
<dbReference type="EMBL" id="KL142402">
    <property type="protein sequence ID" value="KDR69457.1"/>
    <property type="molecule type" value="Genomic_DNA"/>
</dbReference>
<keyword evidence="3" id="KW-1185">Reference proteome</keyword>
<feature type="compositionally biased region" description="Basic and acidic residues" evidence="1">
    <location>
        <begin position="14"/>
        <end position="36"/>
    </location>
</feature>
<dbReference type="Proteomes" id="UP000027222">
    <property type="component" value="Unassembled WGS sequence"/>
</dbReference>
<dbReference type="HOGENOM" id="CLU_1602842_0_0_1"/>
<gene>
    <name evidence="2" type="ORF">GALMADRAFT_921405</name>
</gene>
<feature type="compositionally biased region" description="Basic and acidic residues" evidence="1">
    <location>
        <begin position="43"/>
        <end position="52"/>
    </location>
</feature>
<evidence type="ECO:0000256" key="1">
    <source>
        <dbReference type="SAM" id="MobiDB-lite"/>
    </source>
</evidence>
<evidence type="ECO:0000313" key="2">
    <source>
        <dbReference type="EMBL" id="KDR69457.1"/>
    </source>
</evidence>